<dbReference type="Gene3D" id="1.10.287.130">
    <property type="match status" value="1"/>
</dbReference>
<dbReference type="PROSITE" id="PS50109">
    <property type="entry name" value="HIS_KIN"/>
    <property type="match status" value="1"/>
</dbReference>
<keyword evidence="7 12" id="KW-0812">Transmembrane</keyword>
<keyword evidence="9 12" id="KW-1133">Transmembrane helix</keyword>
<evidence type="ECO:0000256" key="5">
    <source>
        <dbReference type="ARBA" id="ARBA00022553"/>
    </source>
</evidence>
<evidence type="ECO:0000256" key="1">
    <source>
        <dbReference type="ARBA" id="ARBA00000085"/>
    </source>
</evidence>
<dbReference type="InterPro" id="IPR003661">
    <property type="entry name" value="HisK_dim/P_dom"/>
</dbReference>
<dbReference type="SMART" id="SM00388">
    <property type="entry name" value="HisKA"/>
    <property type="match status" value="1"/>
</dbReference>
<evidence type="ECO:0000256" key="8">
    <source>
        <dbReference type="ARBA" id="ARBA00022777"/>
    </source>
</evidence>
<dbReference type="Proteomes" id="UP001597267">
    <property type="component" value="Unassembled WGS sequence"/>
</dbReference>
<gene>
    <name evidence="14" type="ORF">ACFQ5M_10125</name>
</gene>
<reference evidence="15" key="1">
    <citation type="journal article" date="2019" name="Int. J. Syst. Evol. Microbiol.">
        <title>The Global Catalogue of Microorganisms (GCM) 10K type strain sequencing project: providing services to taxonomists for standard genome sequencing and annotation.</title>
        <authorList>
            <consortium name="The Broad Institute Genomics Platform"/>
            <consortium name="The Broad Institute Genome Sequencing Center for Infectious Disease"/>
            <person name="Wu L."/>
            <person name="Ma J."/>
        </authorList>
    </citation>
    <scope>NUCLEOTIDE SEQUENCE [LARGE SCALE GENOMIC DNA]</scope>
    <source>
        <strain evidence="15">CCM 8896</strain>
    </source>
</reference>
<dbReference type="PANTHER" id="PTHR45453:SF2">
    <property type="entry name" value="HISTIDINE KINASE"/>
    <property type="match status" value="1"/>
</dbReference>
<dbReference type="PANTHER" id="PTHR45453">
    <property type="entry name" value="PHOSPHATE REGULON SENSOR PROTEIN PHOR"/>
    <property type="match status" value="1"/>
</dbReference>
<keyword evidence="5" id="KW-0597">Phosphoprotein</keyword>
<dbReference type="Gene3D" id="3.30.565.10">
    <property type="entry name" value="Histidine kinase-like ATPase, C-terminal domain"/>
    <property type="match status" value="1"/>
</dbReference>
<keyword evidence="4" id="KW-1003">Cell membrane</keyword>
<dbReference type="PRINTS" id="PR00344">
    <property type="entry name" value="BCTRLSENSOR"/>
</dbReference>
<evidence type="ECO:0000259" key="13">
    <source>
        <dbReference type="PROSITE" id="PS50109"/>
    </source>
</evidence>
<keyword evidence="11 12" id="KW-0472">Membrane</keyword>
<dbReference type="CDD" id="cd16948">
    <property type="entry name" value="HATPase_BceS-YxdK-YvcQ-like"/>
    <property type="match status" value="1"/>
</dbReference>
<dbReference type="EMBL" id="JBHTOP010000026">
    <property type="protein sequence ID" value="MFD1672456.1"/>
    <property type="molecule type" value="Genomic_DNA"/>
</dbReference>
<evidence type="ECO:0000256" key="4">
    <source>
        <dbReference type="ARBA" id="ARBA00022475"/>
    </source>
</evidence>
<organism evidence="14 15">
    <name type="scientific">Agrilactobacillus yilanensis</name>
    <dbReference type="NCBI Taxonomy" id="2485997"/>
    <lineage>
        <taxon>Bacteria</taxon>
        <taxon>Bacillati</taxon>
        <taxon>Bacillota</taxon>
        <taxon>Bacilli</taxon>
        <taxon>Lactobacillales</taxon>
        <taxon>Lactobacillaceae</taxon>
        <taxon>Agrilactobacillus</taxon>
    </lineage>
</organism>
<comment type="caution">
    <text evidence="14">The sequence shown here is derived from an EMBL/GenBank/DDBJ whole genome shotgun (WGS) entry which is preliminary data.</text>
</comment>
<evidence type="ECO:0000256" key="10">
    <source>
        <dbReference type="ARBA" id="ARBA00023012"/>
    </source>
</evidence>
<evidence type="ECO:0000256" key="6">
    <source>
        <dbReference type="ARBA" id="ARBA00022679"/>
    </source>
</evidence>
<evidence type="ECO:0000256" key="2">
    <source>
        <dbReference type="ARBA" id="ARBA00004651"/>
    </source>
</evidence>
<comment type="subcellular location">
    <subcellularLocation>
        <location evidence="2">Cell membrane</location>
        <topology evidence="2">Multi-pass membrane protein</topology>
    </subcellularLocation>
</comment>
<evidence type="ECO:0000256" key="11">
    <source>
        <dbReference type="ARBA" id="ARBA00023136"/>
    </source>
</evidence>
<dbReference type="InterPro" id="IPR050351">
    <property type="entry name" value="BphY/WalK/GraS-like"/>
</dbReference>
<keyword evidence="8 14" id="KW-0418">Kinase</keyword>
<evidence type="ECO:0000256" key="9">
    <source>
        <dbReference type="ARBA" id="ARBA00022989"/>
    </source>
</evidence>
<dbReference type="GO" id="GO:0016301">
    <property type="term" value="F:kinase activity"/>
    <property type="evidence" value="ECO:0007669"/>
    <property type="project" value="UniProtKB-KW"/>
</dbReference>
<dbReference type="InterPro" id="IPR005467">
    <property type="entry name" value="His_kinase_dom"/>
</dbReference>
<evidence type="ECO:0000313" key="14">
    <source>
        <dbReference type="EMBL" id="MFD1672456.1"/>
    </source>
</evidence>
<evidence type="ECO:0000313" key="15">
    <source>
        <dbReference type="Proteomes" id="UP001597267"/>
    </source>
</evidence>
<keyword evidence="6" id="KW-0808">Transferase</keyword>
<keyword evidence="15" id="KW-1185">Reference proteome</keyword>
<dbReference type="EC" id="2.7.13.3" evidence="3"/>
<protein>
    <recommendedName>
        <fullName evidence="3">histidine kinase</fullName>
        <ecNumber evidence="3">2.7.13.3</ecNumber>
    </recommendedName>
</protein>
<dbReference type="InterPro" id="IPR004358">
    <property type="entry name" value="Sig_transdc_His_kin-like_C"/>
</dbReference>
<feature type="domain" description="Histidine kinase" evidence="13">
    <location>
        <begin position="127"/>
        <end position="337"/>
    </location>
</feature>
<accession>A0ABW4JA25</accession>
<evidence type="ECO:0000256" key="3">
    <source>
        <dbReference type="ARBA" id="ARBA00012438"/>
    </source>
</evidence>
<proteinExistence type="predicted"/>
<dbReference type="InterPro" id="IPR003594">
    <property type="entry name" value="HATPase_dom"/>
</dbReference>
<dbReference type="InterPro" id="IPR036097">
    <property type="entry name" value="HisK_dim/P_sf"/>
</dbReference>
<keyword evidence="10" id="KW-0902">Two-component regulatory system</keyword>
<sequence length="361" mass="42019">MKIKAYLLDHLPHTIFWILGLLLLDVGLWLLPDYPVPLAYLFYLDSILTVLYIIFLIVVYFYRSRWYQGLTMHHELKAEALDVPMDCAQNHTQAFIQTHINELLDYHHDQVNTLVQHQQDQQAFIESWVHDIKVPLAATKLLLETTATTLEKPTQQQLLEEWAKINHYVDQILYFSRLENFSNDYLLREYQLRKLTVQVVQENMTYFFQKHIHFNISDTELTVLTDEKWLQYSINQLISNALKYTPENGEISIILRQDNSGRYLDIQDNGVGIPAADLPRIFDKGFTGTNGRLANQHATGLGLYLAKQLCEKLGHHLSVQSEVGVGTTMTIQFPYLNYYNEDYSHEPLKPTSQARFEAPKS</sequence>
<comment type="catalytic activity">
    <reaction evidence="1">
        <text>ATP + protein L-histidine = ADP + protein N-phospho-L-histidine.</text>
        <dbReference type="EC" id="2.7.13.3"/>
    </reaction>
</comment>
<dbReference type="SUPFAM" id="SSF47384">
    <property type="entry name" value="Homodimeric domain of signal transducing histidine kinase"/>
    <property type="match status" value="1"/>
</dbReference>
<name>A0ABW4JA25_9LACO</name>
<evidence type="ECO:0000256" key="7">
    <source>
        <dbReference type="ARBA" id="ARBA00022692"/>
    </source>
</evidence>
<dbReference type="Pfam" id="PF00512">
    <property type="entry name" value="HisKA"/>
    <property type="match status" value="1"/>
</dbReference>
<feature type="transmembrane region" description="Helical" evidence="12">
    <location>
        <begin position="38"/>
        <end position="62"/>
    </location>
</feature>
<evidence type="ECO:0000256" key="12">
    <source>
        <dbReference type="SAM" id="Phobius"/>
    </source>
</evidence>
<dbReference type="InterPro" id="IPR036890">
    <property type="entry name" value="HATPase_C_sf"/>
</dbReference>
<dbReference type="SUPFAM" id="SSF55874">
    <property type="entry name" value="ATPase domain of HSP90 chaperone/DNA topoisomerase II/histidine kinase"/>
    <property type="match status" value="1"/>
</dbReference>
<dbReference type="Pfam" id="PF02518">
    <property type="entry name" value="HATPase_c"/>
    <property type="match status" value="1"/>
</dbReference>
<dbReference type="SMART" id="SM00387">
    <property type="entry name" value="HATPase_c"/>
    <property type="match status" value="1"/>
</dbReference>
<feature type="transmembrane region" description="Helical" evidence="12">
    <location>
        <begin position="12"/>
        <end position="32"/>
    </location>
</feature>
<dbReference type="RefSeq" id="WP_125712123.1">
    <property type="nucleotide sequence ID" value="NZ_JBHTOP010000026.1"/>
</dbReference>